<proteinExistence type="predicted"/>
<evidence type="ECO:0000313" key="2">
    <source>
        <dbReference type="Proteomes" id="UP000828386"/>
    </source>
</evidence>
<protein>
    <submittedName>
        <fullName evidence="1">Uncharacterized protein</fullName>
    </submittedName>
</protein>
<name>A0AAE9C614_9CAUD</name>
<keyword evidence="2" id="KW-1185">Reference proteome</keyword>
<organism evidence="1 2">
    <name type="scientific">Klebsiella phage vB_KpnS-VAC35</name>
    <dbReference type="NCBI Taxonomy" id="2866696"/>
    <lineage>
        <taxon>Viruses</taxon>
        <taxon>Duplodnaviria</taxon>
        <taxon>Heunggongvirae</taxon>
        <taxon>Uroviricota</taxon>
        <taxon>Caudoviricetes</taxon>
        <taxon>Demerecviridae</taxon>
        <taxon>Sugarlandvirus</taxon>
        <taxon>Sugarlandvirus VAC35</taxon>
    </lineage>
</organism>
<dbReference type="Proteomes" id="UP000828386">
    <property type="component" value="Segment"/>
</dbReference>
<evidence type="ECO:0000313" key="1">
    <source>
        <dbReference type="EMBL" id="UEP19022.1"/>
    </source>
</evidence>
<accession>A0AAE9C614</accession>
<dbReference type="EMBL" id="MZ571828">
    <property type="protein sequence ID" value="UEP19022.1"/>
    <property type="molecule type" value="Genomic_DNA"/>
</dbReference>
<sequence length="29" mass="3312">MTFVSKYDPSNNYKFLLQLPPIKGIIING</sequence>
<reference evidence="1 2" key="1">
    <citation type="submission" date="2021-07" db="EMBL/GenBank/DDBJ databases">
        <authorList>
            <person name="Bleriot I."/>
            <person name="Blasco L."/>
            <person name="Pacios O."/>
            <person name="Fernandez-Garcia L."/>
            <person name="Ambroa A."/>
            <person name="Lopez M."/>
            <person name="Ortiz-Cartagena C."/>
            <person name="Fernandez-Cuenca F."/>
            <person name="Oteo J."/>
            <person name="Pascual A."/>
            <person name="Martinez-Martinez L."/>
            <person name="Domingo-Calap P."/>
            <person name="Wood T.K."/>
            <person name="Tomas M."/>
        </authorList>
    </citation>
    <scope>NUCLEOTIDE SEQUENCE [LARGE SCALE GENOMIC DNA]</scope>
</reference>